<proteinExistence type="predicted"/>
<dbReference type="AlphaFoldDB" id="A0A9R0I047"/>
<dbReference type="KEGG" id="soe:110780068"/>
<reference evidence="3" key="2">
    <citation type="submission" date="2025-08" db="UniProtKB">
        <authorList>
            <consortium name="RefSeq"/>
        </authorList>
    </citation>
    <scope>IDENTIFICATION</scope>
    <source>
        <tissue evidence="3">Leaf</tissue>
    </source>
</reference>
<feature type="region of interest" description="Disordered" evidence="1">
    <location>
        <begin position="216"/>
        <end position="284"/>
    </location>
</feature>
<accession>A0A9R0I047</accession>
<dbReference type="Proteomes" id="UP000813463">
    <property type="component" value="Chromosome 2"/>
</dbReference>
<evidence type="ECO:0000256" key="1">
    <source>
        <dbReference type="SAM" id="MobiDB-lite"/>
    </source>
</evidence>
<protein>
    <recommendedName>
        <fullName evidence="4">Retrotransposon Copia-like N-terminal domain-containing protein</fullName>
    </recommendedName>
</protein>
<evidence type="ECO:0000313" key="2">
    <source>
        <dbReference type="Proteomes" id="UP000813463"/>
    </source>
</evidence>
<organism evidence="2 3">
    <name type="scientific">Spinacia oleracea</name>
    <name type="common">Spinach</name>
    <dbReference type="NCBI Taxonomy" id="3562"/>
    <lineage>
        <taxon>Eukaryota</taxon>
        <taxon>Viridiplantae</taxon>
        <taxon>Streptophyta</taxon>
        <taxon>Embryophyta</taxon>
        <taxon>Tracheophyta</taxon>
        <taxon>Spermatophyta</taxon>
        <taxon>Magnoliopsida</taxon>
        <taxon>eudicotyledons</taxon>
        <taxon>Gunneridae</taxon>
        <taxon>Pentapetalae</taxon>
        <taxon>Caryophyllales</taxon>
        <taxon>Chenopodiaceae</taxon>
        <taxon>Chenopodioideae</taxon>
        <taxon>Anserineae</taxon>
        <taxon>Spinacia</taxon>
    </lineage>
</organism>
<feature type="compositionally biased region" description="Gly residues" evidence="1">
    <location>
        <begin position="252"/>
        <end position="276"/>
    </location>
</feature>
<dbReference type="GeneID" id="110780068"/>
<name>A0A9R0I047_SPIOL</name>
<gene>
    <name evidence="3" type="primary">LOC110780068</name>
</gene>
<evidence type="ECO:0008006" key="4">
    <source>
        <dbReference type="Google" id="ProtNLM"/>
    </source>
</evidence>
<dbReference type="Pfam" id="PF14223">
    <property type="entry name" value="Retrotran_gag_2"/>
    <property type="match status" value="1"/>
</dbReference>
<dbReference type="RefSeq" id="XP_021840193.2">
    <property type="nucleotide sequence ID" value="XM_021984501.2"/>
</dbReference>
<dbReference type="PANTHER" id="PTHR47481">
    <property type="match status" value="1"/>
</dbReference>
<sequence>MADSKFHPALAVSNIKNHVSIVLEMETDNYEAWVELFKLHARSHRVLAHIIPPADGKEPPRTTKDEKELWSTLDAIVLQWIYVTISTGLFLTVIEPDSTAMEAWDRLRELFQDNCNSCALAIEHDFSHVKMRDYPNVPAYCQRLKSLSDQLKSIGAPDSGSRLVLQRVLGLSEAYKTVGTNIRQSKPLPSFTESCSSLRLEEKALAEMYEDSQSAMVAASSREFDDSPSYGEHSGHNKGRNKHSKGHNSGKKNGGGGRGNGGGKSGRGGGGRGNGGNPAALPVQ</sequence>
<reference evidence="2" key="1">
    <citation type="journal article" date="2021" name="Nat. Commun.">
        <title>Genomic analyses provide insights into spinach domestication and the genetic basis of agronomic traits.</title>
        <authorList>
            <person name="Cai X."/>
            <person name="Sun X."/>
            <person name="Xu C."/>
            <person name="Sun H."/>
            <person name="Wang X."/>
            <person name="Ge C."/>
            <person name="Zhang Z."/>
            <person name="Wang Q."/>
            <person name="Fei Z."/>
            <person name="Jiao C."/>
            <person name="Wang Q."/>
        </authorList>
    </citation>
    <scope>NUCLEOTIDE SEQUENCE [LARGE SCALE GENOMIC DNA]</scope>
    <source>
        <strain evidence="2">cv. Varoflay</strain>
    </source>
</reference>
<dbReference type="PANTHER" id="PTHR47481:SF10">
    <property type="entry name" value="COPIA-LIKE POLYPROTEIN_RETROTRANSPOSON"/>
    <property type="match status" value="1"/>
</dbReference>
<evidence type="ECO:0000313" key="3">
    <source>
        <dbReference type="RefSeq" id="XP_021840193.2"/>
    </source>
</evidence>
<keyword evidence="2" id="KW-1185">Reference proteome</keyword>
<feature type="compositionally biased region" description="Basic residues" evidence="1">
    <location>
        <begin position="236"/>
        <end position="250"/>
    </location>
</feature>